<dbReference type="PANTHER" id="PTHR34294">
    <property type="entry name" value="TRANSCRIPTIONAL REGULATOR-RELATED"/>
    <property type="match status" value="1"/>
</dbReference>
<dbReference type="InterPro" id="IPR007324">
    <property type="entry name" value="Sugar-bd_dom_put"/>
</dbReference>
<dbReference type="Proteomes" id="UP000199686">
    <property type="component" value="Unassembled WGS sequence"/>
</dbReference>
<evidence type="ECO:0000256" key="3">
    <source>
        <dbReference type="ARBA" id="ARBA00023125"/>
    </source>
</evidence>
<keyword evidence="2" id="KW-0805">Transcription regulation</keyword>
<dbReference type="SUPFAM" id="SSF46785">
    <property type="entry name" value="Winged helix' DNA-binding domain"/>
    <property type="match status" value="1"/>
</dbReference>
<dbReference type="RefSeq" id="WP_086988519.1">
    <property type="nucleotide sequence ID" value="NZ_FJMZ01000006.1"/>
</dbReference>
<evidence type="ECO:0000313" key="6">
    <source>
        <dbReference type="EMBL" id="CZQ87967.1"/>
    </source>
</evidence>
<evidence type="ECO:0000256" key="4">
    <source>
        <dbReference type="ARBA" id="ARBA00023163"/>
    </source>
</evidence>
<dbReference type="GO" id="GO:0030246">
    <property type="term" value="F:carbohydrate binding"/>
    <property type="evidence" value="ECO:0007669"/>
    <property type="project" value="InterPro"/>
</dbReference>
<gene>
    <name evidence="7" type="ORF">SAMN04488507_10061</name>
    <name evidence="6" type="ORF">TFLO_935</name>
</gene>
<comment type="similarity">
    <text evidence="1">Belongs to the SorC transcriptional regulatory family.</text>
</comment>
<dbReference type="Gene3D" id="3.40.50.1360">
    <property type="match status" value="1"/>
</dbReference>
<feature type="domain" description="Sugar-binding" evidence="5">
    <location>
        <begin position="62"/>
        <end position="312"/>
    </location>
</feature>
<reference evidence="6 8" key="1">
    <citation type="submission" date="2016-02" db="EMBL/GenBank/DDBJ databases">
        <authorList>
            <person name="Strepis N."/>
        </authorList>
    </citation>
    <scope>NUCLEOTIDE SEQUENCE [LARGE SCALE GENOMIC DNA]</scope>
    <source>
        <strain evidence="6">Trichococcus flocculiformis</strain>
    </source>
</reference>
<dbReference type="InterPro" id="IPR036390">
    <property type="entry name" value="WH_DNA-bd_sf"/>
</dbReference>
<keyword evidence="3 7" id="KW-0238">DNA-binding</keyword>
<evidence type="ECO:0000256" key="2">
    <source>
        <dbReference type="ARBA" id="ARBA00023015"/>
    </source>
</evidence>
<dbReference type="GO" id="GO:0003677">
    <property type="term" value="F:DNA binding"/>
    <property type="evidence" value="ECO:0007669"/>
    <property type="project" value="UniProtKB-KW"/>
</dbReference>
<dbReference type="SUPFAM" id="SSF100950">
    <property type="entry name" value="NagB/RpiA/CoA transferase-like"/>
    <property type="match status" value="1"/>
</dbReference>
<protein>
    <submittedName>
        <fullName evidence="7">DNA-binding transcriptional regulator LsrR, DeoR family</fullName>
    </submittedName>
    <submittedName>
        <fullName evidence="6">Rna polymerase sigma-70 region 4</fullName>
    </submittedName>
</protein>
<dbReference type="AlphaFoldDB" id="A0AB38BG05"/>
<evidence type="ECO:0000313" key="7">
    <source>
        <dbReference type="EMBL" id="SFH62415.1"/>
    </source>
</evidence>
<dbReference type="PANTHER" id="PTHR34294:SF1">
    <property type="entry name" value="TRANSCRIPTIONAL REGULATOR LSRR"/>
    <property type="match status" value="1"/>
</dbReference>
<dbReference type="Proteomes" id="UP000195947">
    <property type="component" value="Unassembled WGS sequence"/>
</dbReference>
<dbReference type="InterPro" id="IPR037171">
    <property type="entry name" value="NagB/RpiA_transferase-like"/>
</dbReference>
<reference evidence="7 9" key="2">
    <citation type="submission" date="2016-10" db="EMBL/GenBank/DDBJ databases">
        <authorList>
            <person name="Varghese N."/>
            <person name="Submissions S."/>
        </authorList>
    </citation>
    <scope>NUCLEOTIDE SEQUENCE [LARGE SCALE GENOMIC DNA]</scope>
    <source>
        <strain evidence="7 9">DSM 2094</strain>
    </source>
</reference>
<dbReference type="InterPro" id="IPR051054">
    <property type="entry name" value="SorC_transcr_regulators"/>
</dbReference>
<evidence type="ECO:0000259" key="5">
    <source>
        <dbReference type="Pfam" id="PF04198"/>
    </source>
</evidence>
<dbReference type="Gene3D" id="1.10.10.60">
    <property type="entry name" value="Homeodomain-like"/>
    <property type="match status" value="1"/>
</dbReference>
<evidence type="ECO:0000313" key="8">
    <source>
        <dbReference type="Proteomes" id="UP000195947"/>
    </source>
</evidence>
<dbReference type="Pfam" id="PF04198">
    <property type="entry name" value="Sugar-bind"/>
    <property type="match status" value="1"/>
</dbReference>
<organism evidence="7 9">
    <name type="scientific">Trichococcus flocculiformis</name>
    <dbReference type="NCBI Taxonomy" id="82803"/>
    <lineage>
        <taxon>Bacteria</taxon>
        <taxon>Bacillati</taxon>
        <taxon>Bacillota</taxon>
        <taxon>Bacilli</taxon>
        <taxon>Lactobacillales</taxon>
        <taxon>Carnobacteriaceae</taxon>
        <taxon>Trichococcus</taxon>
    </lineage>
</organism>
<dbReference type="EMBL" id="FJMZ01000006">
    <property type="protein sequence ID" value="CZQ87967.1"/>
    <property type="molecule type" value="Genomic_DNA"/>
</dbReference>
<sequence>MKDDKKNMLAKVAYLYYFEEKTQNEIAEELKIYRTTVSRMIKQAKDEGIVKIEIQEFNTQIYALERHMKSKYKLKDIEIVPVVESDSNEKKNQKLSKAAAAYIKRKIEMDSIVGVSWGETLGDTVAEIESKKKTNAMFVPIAGGPSHINSKYHVNTLVYEMARKFSGQNIFVNATVIQETPQLKKGIMDSKYFKELKDYWERLDIAIVGIGGPLRIRESQWRDLLTKEDYKDLELREAVGDCCCRFFDHEGKMLKGNLYERTIGLDLYHLKKVPLSVGIARSKVKSKSILAMLKKSYINCLITDEETVLEILRLEKDPYLDTYQLKEI</sequence>
<keyword evidence="4" id="KW-0804">Transcription</keyword>
<name>A0AB38BG05_9LACT</name>
<evidence type="ECO:0000313" key="9">
    <source>
        <dbReference type="Proteomes" id="UP000199686"/>
    </source>
</evidence>
<comment type="caution">
    <text evidence="7">The sequence shown here is derived from an EMBL/GenBank/DDBJ whole genome shotgun (WGS) entry which is preliminary data.</text>
</comment>
<dbReference type="EMBL" id="FOQC01000006">
    <property type="protein sequence ID" value="SFH62415.1"/>
    <property type="molecule type" value="Genomic_DNA"/>
</dbReference>
<accession>A0AB38BG05</accession>
<evidence type="ECO:0000256" key="1">
    <source>
        <dbReference type="ARBA" id="ARBA00010466"/>
    </source>
</evidence>
<dbReference type="Pfam" id="PF13412">
    <property type="entry name" value="HTH_24"/>
    <property type="match status" value="1"/>
</dbReference>
<proteinExistence type="inferred from homology"/>
<keyword evidence="8" id="KW-1185">Reference proteome</keyword>